<sequence>MSATGTGGCGPGPGPTSGSGSGASNPRKFSEKIALHTQRQAEETAAFQEVMMDITSTRLQAQKLRLARSQGPYYSGSLPNVNQIGRNPQDFQGSFPSTLESNRSTRHHGLVERVQRDRRFISPVRPYRNRQVDSSPYNSAYLSPPPDPSWRRNWSGNFPGDKSQLFRLPTTALNRTNSDSALHTSVMNPPTGDPFTTGGPTLTPQSNRRTGQSDGEGRRMFPYPVPPIEENVLDEGKLLKPWDTKKLPLLSSRPKSCEVPGINIFTSPEQPSTPAHGVPSALNTGGSLPDLSSLHFPSPLPTPLDQDEPGYPGSSSLSGGSSTGNLASTLTQLGINAANAQGGNGNFHHHTQGLLASLQSTLSNPSLQSSLSNPNIQSSLSSHSFSNSLSSASLHSSLSNPSLQSSLSSSPSLQSSLSSQSLHSSLSNSSLQSVSSSNPGYSSGVGGSSSSSYPPLLSGQGQPPLSTSPRRRAQLSPLILPMGGEPRRHHSKQFSPTISPTLSSITQGVPLDTSKLPLDQRLPPYPLSQSHQPLPGLQGSQPGQQPSPLGQQHHHQQLHRLQQQRPNAQQQQQQQQQLHLQNLRNTHNQHMQQQHFGTQQQQQQQRPMGQQVNTANTQLIKNERAMDQCGLQSSSSSSQCHVKQEVDGLPQLQQISHNLATDLYNDALFNSLLDDPYLSLQLTGKSNQQFTADNQGDCLSLNHSGLSCGSTDKNQFPSNTHGPLDMQDPGDQQLLNNQNQNYSGGDGRLNVPNIILTGDSPPGLSKEIASALSHVPGFEMDPFSLDDPLRMDPLALDMLDGDLMLADPAVEDSFRSDRLK</sequence>
<evidence type="ECO:0000256" key="4">
    <source>
        <dbReference type="ARBA" id="ARBA00022490"/>
    </source>
</evidence>
<dbReference type="GO" id="GO:0008140">
    <property type="term" value="F:cAMP response element binding protein binding"/>
    <property type="evidence" value="ECO:0007669"/>
    <property type="project" value="InterPro"/>
</dbReference>
<keyword evidence="15" id="KW-1185">Reference proteome</keyword>
<keyword evidence="6" id="KW-0805">Transcription regulation</keyword>
<proteinExistence type="inferred from homology"/>
<feature type="compositionally biased region" description="Low complexity" evidence="10">
    <location>
        <begin position="732"/>
        <end position="741"/>
    </location>
</feature>
<dbReference type="GO" id="GO:0005737">
    <property type="term" value="C:cytoplasm"/>
    <property type="evidence" value="ECO:0007669"/>
    <property type="project" value="UniProtKB-SubCell"/>
</dbReference>
<feature type="compositionally biased region" description="Polar residues" evidence="10">
    <location>
        <begin position="178"/>
        <end position="188"/>
    </location>
</feature>
<dbReference type="PANTHER" id="PTHR13589:SF6">
    <property type="entry name" value="CREB-REGULATED TRANSCRIPTION COACTIVATOR 2"/>
    <property type="match status" value="1"/>
</dbReference>
<accession>A0A6G0IDQ1</accession>
<dbReference type="Proteomes" id="UP000424527">
    <property type="component" value="Unassembled WGS sequence"/>
</dbReference>
<feature type="domain" description="Transducer of regulated CREB activity middle" evidence="12">
    <location>
        <begin position="175"/>
        <end position="337"/>
    </location>
</feature>
<evidence type="ECO:0000256" key="5">
    <source>
        <dbReference type="ARBA" id="ARBA00022553"/>
    </source>
</evidence>
<keyword evidence="5" id="KW-0597">Phosphoprotein</keyword>
<feature type="compositionally biased region" description="Low complexity" evidence="10">
    <location>
        <begin position="559"/>
        <end position="611"/>
    </location>
</feature>
<dbReference type="InterPro" id="IPR024783">
    <property type="entry name" value="TORC_N"/>
</dbReference>
<feature type="domain" description="Transducer of regulated CREB activity C-terminal" evidence="13">
    <location>
        <begin position="752"/>
        <end position="819"/>
    </location>
</feature>
<evidence type="ECO:0000259" key="13">
    <source>
        <dbReference type="Pfam" id="PF12886"/>
    </source>
</evidence>
<evidence type="ECO:0000256" key="3">
    <source>
        <dbReference type="ARBA" id="ARBA00007167"/>
    </source>
</evidence>
<evidence type="ECO:0000256" key="1">
    <source>
        <dbReference type="ARBA" id="ARBA00004123"/>
    </source>
</evidence>
<keyword evidence="4" id="KW-0963">Cytoplasm</keyword>
<feature type="compositionally biased region" description="Low complexity" evidence="10">
    <location>
        <begin position="390"/>
        <end position="465"/>
    </location>
</feature>
<keyword evidence="7" id="KW-0010">Activator</keyword>
<dbReference type="InterPro" id="IPR024785">
    <property type="entry name" value="TORC_C"/>
</dbReference>
<evidence type="ECO:0000256" key="2">
    <source>
        <dbReference type="ARBA" id="ARBA00004496"/>
    </source>
</evidence>
<feature type="compositionally biased region" description="Low complexity" evidence="10">
    <location>
        <begin position="189"/>
        <end position="204"/>
    </location>
</feature>
<comment type="similarity">
    <text evidence="3">Belongs to the TORC family.</text>
</comment>
<comment type="caution">
    <text evidence="14">The sequence shown here is derived from an EMBL/GenBank/DDBJ whole genome shotgun (WGS) entry which is preliminary data.</text>
</comment>
<feature type="region of interest" description="Disordered" evidence="10">
    <location>
        <begin position="710"/>
        <end position="748"/>
    </location>
</feature>
<organism evidence="14 15">
    <name type="scientific">Larimichthys crocea</name>
    <name type="common">Large yellow croaker</name>
    <name type="synonym">Pseudosciaena crocea</name>
    <dbReference type="NCBI Taxonomy" id="215358"/>
    <lineage>
        <taxon>Eukaryota</taxon>
        <taxon>Metazoa</taxon>
        <taxon>Chordata</taxon>
        <taxon>Craniata</taxon>
        <taxon>Vertebrata</taxon>
        <taxon>Euteleostomi</taxon>
        <taxon>Actinopterygii</taxon>
        <taxon>Neopterygii</taxon>
        <taxon>Teleostei</taxon>
        <taxon>Neoteleostei</taxon>
        <taxon>Acanthomorphata</taxon>
        <taxon>Eupercaria</taxon>
        <taxon>Sciaenidae</taxon>
        <taxon>Larimichthys</taxon>
    </lineage>
</organism>
<comment type="subcellular location">
    <subcellularLocation>
        <location evidence="2">Cytoplasm</location>
    </subcellularLocation>
    <subcellularLocation>
        <location evidence="1">Nucleus</location>
    </subcellularLocation>
</comment>
<protein>
    <submittedName>
        <fullName evidence="14">CREB-regulated transcription coactivator 2</fullName>
    </submittedName>
</protein>
<evidence type="ECO:0000313" key="15">
    <source>
        <dbReference type="Proteomes" id="UP000424527"/>
    </source>
</evidence>
<evidence type="ECO:0000256" key="8">
    <source>
        <dbReference type="ARBA" id="ARBA00023163"/>
    </source>
</evidence>
<dbReference type="PANTHER" id="PTHR13589">
    <property type="entry name" value="CREB-REGULATED TRANSCRIPTION COACTIVATOR"/>
    <property type="match status" value="1"/>
</dbReference>
<keyword evidence="8" id="KW-0804">Transcription</keyword>
<evidence type="ECO:0000256" key="7">
    <source>
        <dbReference type="ARBA" id="ARBA00023159"/>
    </source>
</evidence>
<dbReference type="GO" id="GO:0051289">
    <property type="term" value="P:protein homotetramerization"/>
    <property type="evidence" value="ECO:0007669"/>
    <property type="project" value="InterPro"/>
</dbReference>
<feature type="region of interest" description="Disordered" evidence="10">
    <location>
        <begin position="178"/>
        <end position="225"/>
    </location>
</feature>
<dbReference type="Pfam" id="PF12886">
    <property type="entry name" value="TORC_C"/>
    <property type="match status" value="1"/>
</dbReference>
<dbReference type="EMBL" id="REGW02000012">
    <property type="protein sequence ID" value="KAE8289326.1"/>
    <property type="molecule type" value="Genomic_DNA"/>
</dbReference>
<feature type="compositionally biased region" description="Low complexity" evidence="10">
    <location>
        <begin position="313"/>
        <end position="325"/>
    </location>
</feature>
<feature type="domain" description="Transducer of regulated CREB activity N-terminal" evidence="11">
    <location>
        <begin position="25"/>
        <end position="79"/>
    </location>
</feature>
<name>A0A6G0IDQ1_LARCR</name>
<feature type="region of interest" description="Disordered" evidence="10">
    <location>
        <begin position="1"/>
        <end position="32"/>
    </location>
</feature>
<evidence type="ECO:0000313" key="14">
    <source>
        <dbReference type="EMBL" id="KAE8289326.1"/>
    </source>
</evidence>
<feature type="region of interest" description="Disordered" evidence="10">
    <location>
        <begin position="390"/>
        <end position="612"/>
    </location>
</feature>
<dbReference type="InterPro" id="IPR024784">
    <property type="entry name" value="TORC_M"/>
</dbReference>
<feature type="compositionally biased region" description="Polar residues" evidence="10">
    <location>
        <begin position="710"/>
        <end position="721"/>
    </location>
</feature>
<feature type="compositionally biased region" description="Polar residues" evidence="10">
    <location>
        <begin position="264"/>
        <end position="273"/>
    </location>
</feature>
<dbReference type="AlphaFoldDB" id="A0A6G0IDQ1"/>
<feature type="compositionally biased region" description="Low complexity" evidence="10">
    <location>
        <begin position="495"/>
        <end position="506"/>
    </location>
</feature>
<feature type="compositionally biased region" description="Low complexity" evidence="10">
    <location>
        <begin position="531"/>
        <end position="551"/>
    </location>
</feature>
<dbReference type="InterPro" id="IPR024786">
    <property type="entry name" value="TORC"/>
</dbReference>
<feature type="region of interest" description="Disordered" evidence="10">
    <location>
        <begin position="122"/>
        <end position="148"/>
    </location>
</feature>
<dbReference type="GO" id="GO:0005634">
    <property type="term" value="C:nucleus"/>
    <property type="evidence" value="ECO:0007669"/>
    <property type="project" value="UniProtKB-SubCell"/>
</dbReference>
<reference evidence="14 15" key="1">
    <citation type="submission" date="2019-07" db="EMBL/GenBank/DDBJ databases">
        <title>Chromosome genome assembly for large yellow croaker.</title>
        <authorList>
            <person name="Xiao S."/>
        </authorList>
    </citation>
    <scope>NUCLEOTIDE SEQUENCE [LARGE SCALE GENOMIC DNA]</scope>
    <source>
        <strain evidence="14">JMULYC20181020</strain>
        <tissue evidence="14">Muscle</tissue>
    </source>
</reference>
<feature type="compositionally biased region" description="Gly residues" evidence="10">
    <location>
        <begin position="1"/>
        <end position="21"/>
    </location>
</feature>
<evidence type="ECO:0000256" key="10">
    <source>
        <dbReference type="SAM" id="MobiDB-lite"/>
    </source>
</evidence>
<evidence type="ECO:0000256" key="9">
    <source>
        <dbReference type="ARBA" id="ARBA00023242"/>
    </source>
</evidence>
<dbReference type="GO" id="GO:0045944">
    <property type="term" value="P:positive regulation of transcription by RNA polymerase II"/>
    <property type="evidence" value="ECO:0007669"/>
    <property type="project" value="TreeGrafter"/>
</dbReference>
<evidence type="ECO:0000259" key="12">
    <source>
        <dbReference type="Pfam" id="PF12885"/>
    </source>
</evidence>
<evidence type="ECO:0000259" key="11">
    <source>
        <dbReference type="Pfam" id="PF12884"/>
    </source>
</evidence>
<dbReference type="Pfam" id="PF12884">
    <property type="entry name" value="TORC_N"/>
    <property type="match status" value="1"/>
</dbReference>
<keyword evidence="9" id="KW-0539">Nucleus</keyword>
<evidence type="ECO:0000256" key="6">
    <source>
        <dbReference type="ARBA" id="ARBA00023015"/>
    </source>
</evidence>
<feature type="compositionally biased region" description="Polar residues" evidence="10">
    <location>
        <begin position="132"/>
        <end position="141"/>
    </location>
</feature>
<feature type="region of interest" description="Disordered" evidence="10">
    <location>
        <begin position="365"/>
        <end position="384"/>
    </location>
</feature>
<gene>
    <name evidence="14" type="ORF">D5F01_LYC13213</name>
</gene>
<feature type="region of interest" description="Disordered" evidence="10">
    <location>
        <begin position="261"/>
        <end position="325"/>
    </location>
</feature>
<dbReference type="Pfam" id="PF12885">
    <property type="entry name" value="TORC_M"/>
    <property type="match status" value="1"/>
</dbReference>